<dbReference type="AlphaFoldDB" id="A0AB33ITP5"/>
<organism evidence="1">
    <name type="scientific">Prevotella sp. GTC17253</name>
    <dbReference type="NCBI Taxonomy" id="3236793"/>
    <lineage>
        <taxon>Bacteria</taxon>
        <taxon>Pseudomonadati</taxon>
        <taxon>Bacteroidota</taxon>
        <taxon>Bacteroidia</taxon>
        <taxon>Bacteroidales</taxon>
        <taxon>Prevotellaceae</taxon>
        <taxon>Prevotella</taxon>
    </lineage>
</organism>
<gene>
    <name evidence="1" type="ORF">GTC17253_12970</name>
</gene>
<name>A0AB33ITP5_9BACT</name>
<proteinExistence type="predicted"/>
<protein>
    <recommendedName>
        <fullName evidence="2">DUF4837 family protein</fullName>
    </recommendedName>
</protein>
<evidence type="ECO:0000313" key="1">
    <source>
        <dbReference type="EMBL" id="BFO71331.1"/>
    </source>
</evidence>
<sequence>MKWLYRILFLLLVTASCRQPKVTRAVKVHQSDSIAVYQTSGFLLSSEHHTWIIYPDSTVRHRVVGRFAGRDSVGEQPVPKRVARQLYALTRQLFVTHETPDIVRVKTEAVETDQPYLTVEVYDGAQSIAYDYYLGYPDVVYSQALQRLMKFVTTQKMPADTPLPQESAVDTLAIKSVSINMTDARIPSRQIDKTLEIDSEGKHTAINDTVWYDKDGNETAMRSSGWHPLSHAKWYKIQPLAFSMFKKIPADVVRRNVYGRKKKKGSSCHIFVDFEQRSVAYHMDLSHQDVVYSADFQRLLDYLR</sequence>
<dbReference type="EMBL" id="AP035785">
    <property type="protein sequence ID" value="BFO71331.1"/>
    <property type="molecule type" value="Genomic_DNA"/>
</dbReference>
<dbReference type="PROSITE" id="PS51257">
    <property type="entry name" value="PROKAR_LIPOPROTEIN"/>
    <property type="match status" value="1"/>
</dbReference>
<accession>A0AB33ITP5</accession>
<reference evidence="1" key="1">
    <citation type="submission" date="2024-07" db="EMBL/GenBank/DDBJ databases">
        <title>Complete genome sequence of Prevotella sp. YM-2024 GTC17253.</title>
        <authorList>
            <person name="Hayashi M."/>
            <person name="Muto Y."/>
            <person name="Tanaka K."/>
            <person name="Niwa H."/>
        </authorList>
    </citation>
    <scope>NUCLEOTIDE SEQUENCE</scope>
    <source>
        <strain evidence="1">GTC17253</strain>
    </source>
</reference>
<evidence type="ECO:0008006" key="2">
    <source>
        <dbReference type="Google" id="ProtNLM"/>
    </source>
</evidence>